<evidence type="ECO:0000313" key="3">
    <source>
        <dbReference type="Proteomes" id="UP000053558"/>
    </source>
</evidence>
<reference evidence="3" key="1">
    <citation type="journal article" date="2012" name="Science">
        <title>The Paleozoic origin of enzymatic lignin decomposition reconstructed from 31 fungal genomes.</title>
        <authorList>
            <person name="Floudas D."/>
            <person name="Binder M."/>
            <person name="Riley R."/>
            <person name="Barry K."/>
            <person name="Blanchette R.A."/>
            <person name="Henrissat B."/>
            <person name="Martinez A.T."/>
            <person name="Otillar R."/>
            <person name="Spatafora J.W."/>
            <person name="Yadav J.S."/>
            <person name="Aerts A."/>
            <person name="Benoit I."/>
            <person name="Boyd A."/>
            <person name="Carlson A."/>
            <person name="Copeland A."/>
            <person name="Coutinho P.M."/>
            <person name="de Vries R.P."/>
            <person name="Ferreira P."/>
            <person name="Findley K."/>
            <person name="Foster B."/>
            <person name="Gaskell J."/>
            <person name="Glotzer D."/>
            <person name="Gorecki P."/>
            <person name="Heitman J."/>
            <person name="Hesse C."/>
            <person name="Hori C."/>
            <person name="Igarashi K."/>
            <person name="Jurgens J.A."/>
            <person name="Kallen N."/>
            <person name="Kersten P."/>
            <person name="Kohler A."/>
            <person name="Kuees U."/>
            <person name="Kumar T.K.A."/>
            <person name="Kuo A."/>
            <person name="LaButti K."/>
            <person name="Larrondo L.F."/>
            <person name="Lindquist E."/>
            <person name="Ling A."/>
            <person name="Lombard V."/>
            <person name="Lucas S."/>
            <person name="Lundell T."/>
            <person name="Martin R."/>
            <person name="McLaughlin D.J."/>
            <person name="Morgenstern I."/>
            <person name="Morin E."/>
            <person name="Murat C."/>
            <person name="Nagy L.G."/>
            <person name="Nolan M."/>
            <person name="Ohm R.A."/>
            <person name="Patyshakuliyeva A."/>
            <person name="Rokas A."/>
            <person name="Ruiz-Duenas F.J."/>
            <person name="Sabat G."/>
            <person name="Salamov A."/>
            <person name="Samejima M."/>
            <person name="Schmutz J."/>
            <person name="Slot J.C."/>
            <person name="St John F."/>
            <person name="Stenlid J."/>
            <person name="Sun H."/>
            <person name="Sun S."/>
            <person name="Syed K."/>
            <person name="Tsang A."/>
            <person name="Wiebenga A."/>
            <person name="Young D."/>
            <person name="Pisabarro A."/>
            <person name="Eastwood D.C."/>
            <person name="Martin F."/>
            <person name="Cullen D."/>
            <person name="Grigoriev I.V."/>
            <person name="Hibbett D.S."/>
        </authorList>
    </citation>
    <scope>NUCLEOTIDE SEQUENCE [LARGE SCALE GENOMIC DNA]</scope>
    <source>
        <strain evidence="3">RWD-64-598 SS2</strain>
    </source>
</reference>
<dbReference type="KEGG" id="cput:CONPUDRAFT_165722"/>
<keyword evidence="3" id="KW-1185">Reference proteome</keyword>
<sequence>MDPSTFPYTDDELKKAGLIGEEVSRSVEQTVQTMKAHPELLNLSLFALSCINAQGSQYNGPISPGSSLTSNFSALTFAGDTTVTSEHAPTPYVATSFYNGTAPGGDHPVLVYRSDYGSTPFPEPKSGDRFFTLPVKSVRGVFETPLNKVWGAVGPEILDLIKVRGIQWSSIDPARFFTHATPGETGTGSLGPVVIWIGVRPRSTSADTAHEVTQEILALLKKNDVEDVVVEWREAEPQTLGGPPLLLPTDSSDPTHHTRRFLTALLAVPLTTEGLEEDDAQGTLTLWFAENKDETGNASDKVFGLSNCHVLRKTTTSDFTHKGGARKDHVRVCSMRRYQRGLGDIVKAVADHAFFANLHARDIARLQERGAQDPASVKKLQRLQDQLDEANEAITRLEGLNDEVTKHWSNIMLQRDIGHVVYARKISVDVGRTGYTEDWGVFEAAEAKVKDGFIGNVVDLGAKYSSLQLMEMLYPIKGGAMTFKYPDDGKLRIYGCASKDDLAVPAEFDSEGQRCLMVGKDGNTTDLTVGRYAGLESFVRNAVGVESIELAIYNAGHNEANETFSAKGDSGSLVWHMRDGKAYIVGQLHSGHNKGGSTNNHVTYCTPGWWLLSQIKKKYPHAVFYPESWPQL</sequence>
<accession>A0A5M3MSJ4</accession>
<dbReference type="GeneID" id="19205376"/>
<keyword evidence="1" id="KW-0175">Coiled coil</keyword>
<dbReference type="OrthoDB" id="5424209at2759"/>
<dbReference type="OMA" id="KDHVRVC"/>
<gene>
    <name evidence="2" type="ORF">CONPUDRAFT_165722</name>
</gene>
<comment type="caution">
    <text evidence="2">The sequence shown here is derived from an EMBL/GenBank/DDBJ whole genome shotgun (WGS) entry which is preliminary data.</text>
</comment>
<dbReference type="AlphaFoldDB" id="A0A5M3MSJ4"/>
<evidence type="ECO:0000256" key="1">
    <source>
        <dbReference type="SAM" id="Coils"/>
    </source>
</evidence>
<protein>
    <submittedName>
        <fullName evidence="2">Uncharacterized protein</fullName>
    </submittedName>
</protein>
<name>A0A5M3MSJ4_CONPW</name>
<dbReference type="EMBL" id="JH711578">
    <property type="protein sequence ID" value="EIW81635.1"/>
    <property type="molecule type" value="Genomic_DNA"/>
</dbReference>
<feature type="coiled-coil region" evidence="1">
    <location>
        <begin position="377"/>
        <end position="407"/>
    </location>
</feature>
<dbReference type="Proteomes" id="UP000053558">
    <property type="component" value="Unassembled WGS sequence"/>
</dbReference>
<dbReference type="RefSeq" id="XP_007768934.1">
    <property type="nucleotide sequence ID" value="XM_007770744.1"/>
</dbReference>
<organism evidence="2 3">
    <name type="scientific">Coniophora puteana (strain RWD-64-598)</name>
    <name type="common">Brown rot fungus</name>
    <dbReference type="NCBI Taxonomy" id="741705"/>
    <lineage>
        <taxon>Eukaryota</taxon>
        <taxon>Fungi</taxon>
        <taxon>Dikarya</taxon>
        <taxon>Basidiomycota</taxon>
        <taxon>Agaricomycotina</taxon>
        <taxon>Agaricomycetes</taxon>
        <taxon>Agaricomycetidae</taxon>
        <taxon>Boletales</taxon>
        <taxon>Coniophorineae</taxon>
        <taxon>Coniophoraceae</taxon>
        <taxon>Coniophora</taxon>
    </lineage>
</organism>
<evidence type="ECO:0000313" key="2">
    <source>
        <dbReference type="EMBL" id="EIW81635.1"/>
    </source>
</evidence>
<proteinExistence type="predicted"/>